<evidence type="ECO:0000259" key="1">
    <source>
        <dbReference type="Pfam" id="PF00668"/>
    </source>
</evidence>
<reference evidence="3" key="1">
    <citation type="journal article" date="2019" name="Int. J. Syst. Evol. Microbiol.">
        <title>The Global Catalogue of Microorganisms (GCM) 10K type strain sequencing project: providing services to taxonomists for standard genome sequencing and annotation.</title>
        <authorList>
            <consortium name="The Broad Institute Genomics Platform"/>
            <consortium name="The Broad Institute Genome Sequencing Center for Infectious Disease"/>
            <person name="Wu L."/>
            <person name="Ma J."/>
        </authorList>
    </citation>
    <scope>NUCLEOTIDE SEQUENCE [LARGE SCALE GENOMIC DNA]</scope>
    <source>
        <strain evidence="3">CCUG 62974</strain>
    </source>
</reference>
<dbReference type="Pfam" id="PF00668">
    <property type="entry name" value="Condensation"/>
    <property type="match status" value="1"/>
</dbReference>
<name>A0ABW3DZW8_9ACTN</name>
<feature type="non-terminal residue" evidence="2">
    <location>
        <position position="187"/>
    </location>
</feature>
<dbReference type="Proteomes" id="UP001597024">
    <property type="component" value="Unassembled WGS sequence"/>
</dbReference>
<keyword evidence="3" id="KW-1185">Reference proteome</keyword>
<dbReference type="InterPro" id="IPR001242">
    <property type="entry name" value="Condensation_dom"/>
</dbReference>
<protein>
    <submittedName>
        <fullName evidence="2">Condensation domain-containing protein</fullName>
    </submittedName>
</protein>
<evidence type="ECO:0000313" key="3">
    <source>
        <dbReference type="Proteomes" id="UP001597024"/>
    </source>
</evidence>
<organism evidence="2 3">
    <name type="scientific">Streptosporangium algeriense</name>
    <dbReference type="NCBI Taxonomy" id="1682748"/>
    <lineage>
        <taxon>Bacteria</taxon>
        <taxon>Bacillati</taxon>
        <taxon>Actinomycetota</taxon>
        <taxon>Actinomycetes</taxon>
        <taxon>Streptosporangiales</taxon>
        <taxon>Streptosporangiaceae</taxon>
        <taxon>Streptosporangium</taxon>
    </lineage>
</organism>
<dbReference type="PANTHER" id="PTHR45398">
    <property type="match status" value="1"/>
</dbReference>
<sequence length="187" mass="20835">MIPLSYAQQRLWFIEQLEGPSALYNTPLVLRLGGRIDTEALEAALGDLVTRHEVLRTVFVSSEAGPYQEIRPVGAHPVLEVRACADDAEVRRAVELAAGYVFDISAELPVRAWLLSRGADEHVLVLLLHHIVSDGWSVGPLFVDLETAYEARLAGRLPIQEPLPVQYADYALWQRDLLDSVQEEQLA</sequence>
<dbReference type="SUPFAM" id="SSF52777">
    <property type="entry name" value="CoA-dependent acyltransferases"/>
    <property type="match status" value="1"/>
</dbReference>
<comment type="caution">
    <text evidence="2">The sequence shown here is derived from an EMBL/GenBank/DDBJ whole genome shotgun (WGS) entry which is preliminary data.</text>
</comment>
<proteinExistence type="predicted"/>
<dbReference type="InterPro" id="IPR023213">
    <property type="entry name" value="CAT-like_dom_sf"/>
</dbReference>
<dbReference type="Gene3D" id="3.30.559.10">
    <property type="entry name" value="Chloramphenicol acetyltransferase-like domain"/>
    <property type="match status" value="1"/>
</dbReference>
<feature type="domain" description="Condensation" evidence="1">
    <location>
        <begin position="1"/>
        <end position="182"/>
    </location>
</feature>
<evidence type="ECO:0000313" key="2">
    <source>
        <dbReference type="EMBL" id="MFD0889365.1"/>
    </source>
</evidence>
<dbReference type="PANTHER" id="PTHR45398:SF1">
    <property type="entry name" value="ENZYME, PUTATIVE (JCVI)-RELATED"/>
    <property type="match status" value="1"/>
</dbReference>
<dbReference type="EMBL" id="JBHTHX010001793">
    <property type="protein sequence ID" value="MFD0889365.1"/>
    <property type="molecule type" value="Genomic_DNA"/>
</dbReference>
<gene>
    <name evidence="2" type="ORF">ACFQ08_32925</name>
</gene>
<accession>A0ABW3DZW8</accession>